<gene>
    <name evidence="3" type="ORF">Dsin_002202</name>
</gene>
<dbReference type="InterPro" id="IPR026960">
    <property type="entry name" value="RVT-Znf"/>
</dbReference>
<dbReference type="PANTHER" id="PTHR47074">
    <property type="entry name" value="BNAC02G40300D PROTEIN"/>
    <property type="match status" value="1"/>
</dbReference>
<dbReference type="InterPro" id="IPR012337">
    <property type="entry name" value="RNaseH-like_sf"/>
</dbReference>
<comment type="caution">
    <text evidence="3">The sequence shown here is derived from an EMBL/GenBank/DDBJ whole genome shotgun (WGS) entry which is preliminary data.</text>
</comment>
<dbReference type="Proteomes" id="UP001281410">
    <property type="component" value="Unassembled WGS sequence"/>
</dbReference>
<dbReference type="InterPro" id="IPR044730">
    <property type="entry name" value="RNase_H-like_dom_plant"/>
</dbReference>
<dbReference type="GO" id="GO:0003676">
    <property type="term" value="F:nucleic acid binding"/>
    <property type="evidence" value="ECO:0007669"/>
    <property type="project" value="InterPro"/>
</dbReference>
<dbReference type="InterPro" id="IPR002156">
    <property type="entry name" value="RNaseH_domain"/>
</dbReference>
<evidence type="ECO:0000313" key="4">
    <source>
        <dbReference type="Proteomes" id="UP001281410"/>
    </source>
</evidence>
<feature type="domain" description="RNase H type-1" evidence="1">
    <location>
        <begin position="217"/>
        <end position="337"/>
    </location>
</feature>
<evidence type="ECO:0000259" key="1">
    <source>
        <dbReference type="Pfam" id="PF13456"/>
    </source>
</evidence>
<organism evidence="3 4">
    <name type="scientific">Dipteronia sinensis</name>
    <dbReference type="NCBI Taxonomy" id="43782"/>
    <lineage>
        <taxon>Eukaryota</taxon>
        <taxon>Viridiplantae</taxon>
        <taxon>Streptophyta</taxon>
        <taxon>Embryophyta</taxon>
        <taxon>Tracheophyta</taxon>
        <taxon>Spermatophyta</taxon>
        <taxon>Magnoliopsida</taxon>
        <taxon>eudicotyledons</taxon>
        <taxon>Gunneridae</taxon>
        <taxon>Pentapetalae</taxon>
        <taxon>rosids</taxon>
        <taxon>malvids</taxon>
        <taxon>Sapindales</taxon>
        <taxon>Sapindaceae</taxon>
        <taxon>Hippocastanoideae</taxon>
        <taxon>Acereae</taxon>
        <taxon>Dipteronia</taxon>
    </lineage>
</organism>
<dbReference type="Gene3D" id="3.30.420.10">
    <property type="entry name" value="Ribonuclease H-like superfamily/Ribonuclease H"/>
    <property type="match status" value="1"/>
</dbReference>
<dbReference type="AlphaFoldDB" id="A0AAE0B5C2"/>
<dbReference type="GO" id="GO:0004523">
    <property type="term" value="F:RNA-DNA hybrid ribonuclease activity"/>
    <property type="evidence" value="ECO:0007669"/>
    <property type="project" value="InterPro"/>
</dbReference>
<dbReference type="SUPFAM" id="SSF53098">
    <property type="entry name" value="Ribonuclease H-like"/>
    <property type="match status" value="1"/>
</dbReference>
<dbReference type="CDD" id="cd06222">
    <property type="entry name" value="RNase_H_like"/>
    <property type="match status" value="1"/>
</dbReference>
<dbReference type="Pfam" id="PF13456">
    <property type="entry name" value="RVT_3"/>
    <property type="match status" value="1"/>
</dbReference>
<accession>A0AAE0B5C2</accession>
<keyword evidence="4" id="KW-1185">Reference proteome</keyword>
<reference evidence="3" key="1">
    <citation type="journal article" date="2023" name="Plant J.">
        <title>Genome sequences and population genomics provide insights into the demographic history, inbreeding, and mutation load of two 'living fossil' tree species of Dipteronia.</title>
        <authorList>
            <person name="Feng Y."/>
            <person name="Comes H.P."/>
            <person name="Chen J."/>
            <person name="Zhu S."/>
            <person name="Lu R."/>
            <person name="Zhang X."/>
            <person name="Li P."/>
            <person name="Qiu J."/>
            <person name="Olsen K.M."/>
            <person name="Qiu Y."/>
        </authorList>
    </citation>
    <scope>NUCLEOTIDE SEQUENCE</scope>
    <source>
        <strain evidence="3">NBL</strain>
    </source>
</reference>
<dbReference type="InterPro" id="IPR036397">
    <property type="entry name" value="RNaseH_sf"/>
</dbReference>
<dbReference type="InterPro" id="IPR052929">
    <property type="entry name" value="RNase_H-like_EbsB-rel"/>
</dbReference>
<protein>
    <submittedName>
        <fullName evidence="3">Uncharacterized protein</fullName>
    </submittedName>
</protein>
<proteinExistence type="predicted"/>
<sequence length="364" mass="40950">MPDTLFWHFDKSSVYSVRSGYKVGKRLDCRVSSSSSTALGTWWNFLWGLKLPNKIIIFIWKACLNWLPTHLNLAKRGMKIDSGCPICRKKLESTGHALWSCTKLKQVCSSSASFLQHLKWAEHIQPVDFLLSCSNILTQSEMKVLCVFLWRIWWRRNLLVHQASSRCDENVVRWALNFVNELREACSLNVTHSISSVQLQQQVVQWCSPVVGIYKVNTDAAIQSAHNRVGIGIMIRDNMGNVMGCSTQVLEACFSPQVAEATAILRGISFAIDSGLLLTVFESDAKVVVDLINSGTAPRDETGTVIADILRLIHSHHFQVSFAPRSANMIAHSLAKLSFSFEDRFYLETYPPCLERLVTADCPV</sequence>
<dbReference type="PANTHER" id="PTHR47074:SF48">
    <property type="entry name" value="POLYNUCLEOTIDYL TRANSFERASE, RIBONUCLEASE H-LIKE SUPERFAMILY PROTEIN"/>
    <property type="match status" value="1"/>
</dbReference>
<evidence type="ECO:0000313" key="3">
    <source>
        <dbReference type="EMBL" id="KAK3230321.1"/>
    </source>
</evidence>
<dbReference type="EMBL" id="JANJYJ010000001">
    <property type="protein sequence ID" value="KAK3230321.1"/>
    <property type="molecule type" value="Genomic_DNA"/>
</dbReference>
<name>A0AAE0B5C2_9ROSI</name>
<dbReference type="Pfam" id="PF13966">
    <property type="entry name" value="zf-RVT"/>
    <property type="match status" value="1"/>
</dbReference>
<feature type="domain" description="Reverse transcriptase zinc-binding" evidence="2">
    <location>
        <begin position="34"/>
        <end position="106"/>
    </location>
</feature>
<evidence type="ECO:0000259" key="2">
    <source>
        <dbReference type="Pfam" id="PF13966"/>
    </source>
</evidence>